<feature type="transmembrane region" description="Helical" evidence="6">
    <location>
        <begin position="347"/>
        <end position="371"/>
    </location>
</feature>
<evidence type="ECO:0000256" key="3">
    <source>
        <dbReference type="ARBA" id="ARBA00022989"/>
    </source>
</evidence>
<organism evidence="9 10">
    <name type="scientific">Legionella maceachernii</name>
    <dbReference type="NCBI Taxonomy" id="466"/>
    <lineage>
        <taxon>Bacteria</taxon>
        <taxon>Pseudomonadati</taxon>
        <taxon>Pseudomonadota</taxon>
        <taxon>Gammaproteobacteria</taxon>
        <taxon>Legionellales</taxon>
        <taxon>Legionellaceae</taxon>
        <taxon>Legionella</taxon>
    </lineage>
</organism>
<evidence type="ECO:0000313" key="9">
    <source>
        <dbReference type="EMBL" id="KTD24886.1"/>
    </source>
</evidence>
<dbReference type="GO" id="GO:0016020">
    <property type="term" value="C:membrane"/>
    <property type="evidence" value="ECO:0007669"/>
    <property type="project" value="UniProtKB-SubCell"/>
</dbReference>
<feature type="transmembrane region" description="Helical" evidence="6">
    <location>
        <begin position="69"/>
        <end position="88"/>
    </location>
</feature>
<dbReference type="PATRIC" id="fig|466.6.peg.2577"/>
<feature type="transmembrane region" description="Helical" evidence="6">
    <location>
        <begin position="264"/>
        <end position="282"/>
    </location>
</feature>
<feature type="domain" description="NADH:quinone oxidoreductase/Mrp antiporter transmembrane" evidence="7">
    <location>
        <begin position="122"/>
        <end position="343"/>
    </location>
</feature>
<feature type="transmembrane region" description="Helical" evidence="6">
    <location>
        <begin position="109"/>
        <end position="142"/>
    </location>
</feature>
<name>A0A0W0VYV6_9GAMM</name>
<evidence type="ECO:0000256" key="4">
    <source>
        <dbReference type="ARBA" id="ARBA00023136"/>
    </source>
</evidence>
<dbReference type="AlphaFoldDB" id="A0A0W0VYV6"/>
<feature type="transmembrane region" description="Helical" evidence="6">
    <location>
        <begin position="377"/>
        <end position="397"/>
    </location>
</feature>
<proteinExistence type="predicted"/>
<protein>
    <submittedName>
        <fullName evidence="9">NADH dehydrogenase subunit 5</fullName>
    </submittedName>
</protein>
<gene>
    <name evidence="9" type="ORF">Lmac_2423</name>
</gene>
<evidence type="ECO:0000256" key="5">
    <source>
        <dbReference type="RuleBase" id="RU000320"/>
    </source>
</evidence>
<dbReference type="Pfam" id="PF00662">
    <property type="entry name" value="Proton_antipo_N"/>
    <property type="match status" value="1"/>
</dbReference>
<dbReference type="Proteomes" id="UP000054908">
    <property type="component" value="Unassembled WGS sequence"/>
</dbReference>
<dbReference type="EMBL" id="LNYL01000048">
    <property type="protein sequence ID" value="KTD24886.1"/>
    <property type="molecule type" value="Genomic_DNA"/>
</dbReference>
<dbReference type="Pfam" id="PF00361">
    <property type="entry name" value="Proton_antipo_M"/>
    <property type="match status" value="1"/>
</dbReference>
<dbReference type="InterPro" id="IPR001750">
    <property type="entry name" value="ND/Mrp_TM"/>
</dbReference>
<dbReference type="STRING" id="466.Lmac_2423"/>
<comment type="subcellular location">
    <subcellularLocation>
        <location evidence="1">Endomembrane system</location>
        <topology evidence="1">Multi-pass membrane protein</topology>
    </subcellularLocation>
    <subcellularLocation>
        <location evidence="5">Membrane</location>
        <topology evidence="5">Multi-pass membrane protein</topology>
    </subcellularLocation>
</comment>
<feature type="domain" description="NADH-Ubiquinone oxidoreductase (complex I) chain 5 N-terminal" evidence="8">
    <location>
        <begin position="68"/>
        <end position="106"/>
    </location>
</feature>
<feature type="transmembrane region" description="Helical" evidence="6">
    <location>
        <begin position="12"/>
        <end position="28"/>
    </location>
</feature>
<keyword evidence="3 6" id="KW-1133">Transmembrane helix</keyword>
<dbReference type="GO" id="GO:0003954">
    <property type="term" value="F:NADH dehydrogenase activity"/>
    <property type="evidence" value="ECO:0007669"/>
    <property type="project" value="TreeGrafter"/>
</dbReference>
<comment type="caution">
    <text evidence="9">The sequence shown here is derived from an EMBL/GenBank/DDBJ whole genome shotgun (WGS) entry which is preliminary data.</text>
</comment>
<dbReference type="PANTHER" id="PTHR42829:SF1">
    <property type="entry name" value="INORGANIC CARBON TRANSPORTER SUBUNIT DABB-RELATED"/>
    <property type="match status" value="1"/>
</dbReference>
<feature type="transmembrane region" description="Helical" evidence="6">
    <location>
        <begin position="233"/>
        <end position="252"/>
    </location>
</feature>
<dbReference type="PANTHER" id="PTHR42829">
    <property type="entry name" value="NADH-UBIQUINONE OXIDOREDUCTASE CHAIN 5"/>
    <property type="match status" value="1"/>
</dbReference>
<accession>A0A0W0VYV6</accession>
<evidence type="ECO:0000256" key="6">
    <source>
        <dbReference type="SAM" id="Phobius"/>
    </source>
</evidence>
<dbReference type="GO" id="GO:0015990">
    <property type="term" value="P:electron transport coupled proton transport"/>
    <property type="evidence" value="ECO:0007669"/>
    <property type="project" value="TreeGrafter"/>
</dbReference>
<reference evidence="9 10" key="1">
    <citation type="submission" date="2015-11" db="EMBL/GenBank/DDBJ databases">
        <title>Genomic analysis of 38 Legionella species identifies large and diverse effector repertoires.</title>
        <authorList>
            <person name="Burstein D."/>
            <person name="Amaro F."/>
            <person name="Zusman T."/>
            <person name="Lifshitz Z."/>
            <person name="Cohen O."/>
            <person name="Gilbert J.A."/>
            <person name="Pupko T."/>
            <person name="Shuman H.A."/>
            <person name="Segal G."/>
        </authorList>
    </citation>
    <scope>NUCLEOTIDE SEQUENCE [LARGE SCALE GENOMIC DNA]</scope>
    <source>
        <strain evidence="9 10">PX-1-G2-E2</strain>
    </source>
</reference>
<dbReference type="InterPro" id="IPR003945">
    <property type="entry name" value="NU5C-like"/>
</dbReference>
<feature type="transmembrane region" description="Helical" evidence="6">
    <location>
        <begin position="200"/>
        <end position="221"/>
    </location>
</feature>
<dbReference type="RefSeq" id="WP_058453127.1">
    <property type="nucleotide sequence ID" value="NZ_CAAAIB010000014.1"/>
</dbReference>
<feature type="transmembrane region" description="Helical" evidence="6">
    <location>
        <begin position="446"/>
        <end position="466"/>
    </location>
</feature>
<keyword evidence="10" id="KW-1185">Reference proteome</keyword>
<dbReference type="InterPro" id="IPR001516">
    <property type="entry name" value="Proton_antipo_N"/>
</dbReference>
<feature type="transmembrane region" description="Helical" evidence="6">
    <location>
        <begin position="409"/>
        <end position="426"/>
    </location>
</feature>
<dbReference type="GO" id="GO:0042773">
    <property type="term" value="P:ATP synthesis coupled electron transport"/>
    <property type="evidence" value="ECO:0007669"/>
    <property type="project" value="InterPro"/>
</dbReference>
<feature type="transmembrane region" description="Helical" evidence="6">
    <location>
        <begin position="302"/>
        <end position="326"/>
    </location>
</feature>
<dbReference type="GO" id="GO:0008137">
    <property type="term" value="F:NADH dehydrogenase (ubiquinone) activity"/>
    <property type="evidence" value="ECO:0007669"/>
    <property type="project" value="InterPro"/>
</dbReference>
<dbReference type="PRINTS" id="PR01434">
    <property type="entry name" value="NADHDHGNASE5"/>
</dbReference>
<keyword evidence="4 6" id="KW-0472">Membrane</keyword>
<feature type="transmembrane region" description="Helical" evidence="6">
    <location>
        <begin position="35"/>
        <end position="57"/>
    </location>
</feature>
<evidence type="ECO:0000256" key="1">
    <source>
        <dbReference type="ARBA" id="ARBA00004127"/>
    </source>
</evidence>
<feature type="transmembrane region" description="Helical" evidence="6">
    <location>
        <begin position="162"/>
        <end position="180"/>
    </location>
</feature>
<evidence type="ECO:0000313" key="10">
    <source>
        <dbReference type="Proteomes" id="UP000054908"/>
    </source>
</evidence>
<evidence type="ECO:0000259" key="8">
    <source>
        <dbReference type="Pfam" id="PF00662"/>
    </source>
</evidence>
<evidence type="ECO:0000259" key="7">
    <source>
        <dbReference type="Pfam" id="PF00361"/>
    </source>
</evidence>
<sequence>MNLSHCNELLLMAIILFLIMSTLVNYAVSEKKSTIAATCSTFLTGTSFIIGLFALFINPSCNTTNELFSLSNLSFLTATLILFVSFIVHQFSKRYMSGDRNYRLYFRRLSLITFTATTMAFANHLILFWLAWFLSNIFLVVLMIHKTEWEAAKNSGILTMKTLIPGSLALLISCSLLYMLTASFSIEVVNSQLAQYESPLVTVATLLIVFAAITQSAIWPFHRWLLSSLNSPTPVSALMHAGLVNGGGVLLVKFYPLLIGDQALLNVVFLLGATTALLGSLWKLIQNSVKRMLACSTMAQMGFMMMQCGLGLFPAAVAHLCWHGLFKSYLFLSSGSVLHQRRIQTQLHPVTISSLIFAVLGGVASAFSFAMVTEKSIFPLQSTSFLLVFTFIAGAQLSDTLIRASHFRLMNLLVIMLSLLTGWLYGESIHLIEFLTGIPMAQSTSLNGMQLMVLILFLSTWLMFNFRSYLQLERTRLWAFIYTRMLNASQPHPKTMTTNRKTYQY</sequence>
<dbReference type="GO" id="GO:0012505">
    <property type="term" value="C:endomembrane system"/>
    <property type="evidence" value="ECO:0007669"/>
    <property type="project" value="UniProtKB-SubCell"/>
</dbReference>
<evidence type="ECO:0000256" key="2">
    <source>
        <dbReference type="ARBA" id="ARBA00022692"/>
    </source>
</evidence>
<keyword evidence="2 5" id="KW-0812">Transmembrane</keyword>